<dbReference type="RefSeq" id="WP_279991633.1">
    <property type="nucleotide sequence ID" value="NZ_JAOBZK010000031.1"/>
</dbReference>
<sequence>MPTKNTLPAACAAAVLCAFSISAMAAPDASPSFDCAKARTGAEKAICANPQLAALDASIAKRYNEARKSLDAVTAEALLRDQRYFTQVRDDAFEKPFDKDKPIEELASRLKYRDAFLASLDLAERKGFSGRWRNVSGEITLWKKPDGDILYEGSAAQPHDGRWSCNVEATGKAKGERLRVKSVDTKGWVLNLQRQGDGLTVEELPPGAGSSGPPYCGVNGTLGGTFFPIR</sequence>
<feature type="chain" id="PRO_5044824330" description="Lysozyme inhibitor LprI-like N-terminal domain-containing protein" evidence="1">
    <location>
        <begin position="26"/>
        <end position="230"/>
    </location>
</feature>
<organism evidence="3 4">
    <name type="scientific">Achromobacter mucicolens</name>
    <dbReference type="NCBI Taxonomy" id="1389922"/>
    <lineage>
        <taxon>Bacteria</taxon>
        <taxon>Pseudomonadati</taxon>
        <taxon>Pseudomonadota</taxon>
        <taxon>Betaproteobacteria</taxon>
        <taxon>Burkholderiales</taxon>
        <taxon>Alcaligenaceae</taxon>
        <taxon>Achromobacter</taxon>
    </lineage>
</organism>
<accession>A0ABD4Z0Q0</accession>
<keyword evidence="1" id="KW-0732">Signal</keyword>
<dbReference type="Proteomes" id="UP001158644">
    <property type="component" value="Unassembled WGS sequence"/>
</dbReference>
<feature type="signal peptide" evidence="1">
    <location>
        <begin position="1"/>
        <end position="25"/>
    </location>
</feature>
<evidence type="ECO:0000313" key="4">
    <source>
        <dbReference type="Proteomes" id="UP001158644"/>
    </source>
</evidence>
<protein>
    <recommendedName>
        <fullName evidence="2">Lysozyme inhibitor LprI-like N-terminal domain-containing protein</fullName>
    </recommendedName>
</protein>
<dbReference type="AlphaFoldDB" id="A0ABD4Z0Q0"/>
<evidence type="ECO:0000313" key="3">
    <source>
        <dbReference type="EMBL" id="MDH1180391.1"/>
    </source>
</evidence>
<dbReference type="Gene3D" id="1.20.1270.180">
    <property type="match status" value="1"/>
</dbReference>
<feature type="domain" description="Lysozyme inhibitor LprI-like N-terminal" evidence="2">
    <location>
        <begin position="35"/>
        <end position="93"/>
    </location>
</feature>
<dbReference type="InterPro" id="IPR009739">
    <property type="entry name" value="LprI-like_N"/>
</dbReference>
<comment type="caution">
    <text evidence="3">The sequence shown here is derived from an EMBL/GenBank/DDBJ whole genome shotgun (WGS) entry which is preliminary data.</text>
</comment>
<proteinExistence type="predicted"/>
<reference evidence="3 4" key="1">
    <citation type="submission" date="2022-09" db="EMBL/GenBank/DDBJ databases">
        <title>Intensive care unit water sources are persistently colonized with multi-drug resistant bacteria and are the site of extensive horizontal gene transfer of antibiotic resistance genes.</title>
        <authorList>
            <person name="Diorio-Toth L."/>
        </authorList>
    </citation>
    <scope>NUCLEOTIDE SEQUENCE [LARGE SCALE GENOMIC DNA]</scope>
    <source>
        <strain evidence="3 4">GD03967</strain>
    </source>
</reference>
<dbReference type="EMBL" id="JAOBZK010000031">
    <property type="protein sequence ID" value="MDH1180391.1"/>
    <property type="molecule type" value="Genomic_DNA"/>
</dbReference>
<evidence type="ECO:0000259" key="2">
    <source>
        <dbReference type="Pfam" id="PF07007"/>
    </source>
</evidence>
<gene>
    <name evidence="3" type="ORF">N5C72_20095</name>
</gene>
<dbReference type="Pfam" id="PF07007">
    <property type="entry name" value="LprI"/>
    <property type="match status" value="1"/>
</dbReference>
<evidence type="ECO:0000256" key="1">
    <source>
        <dbReference type="SAM" id="SignalP"/>
    </source>
</evidence>
<name>A0ABD4Z0Q0_9BURK</name>